<gene>
    <name evidence="2" type="ORF">MPL3356_10006</name>
</gene>
<feature type="compositionally biased region" description="Low complexity" evidence="1">
    <location>
        <begin position="142"/>
        <end position="170"/>
    </location>
</feature>
<dbReference type="Proteomes" id="UP000045285">
    <property type="component" value="Unassembled WGS sequence"/>
</dbReference>
<evidence type="ECO:0000256" key="1">
    <source>
        <dbReference type="SAM" id="MobiDB-lite"/>
    </source>
</evidence>
<sequence length="199" mass="22182">MRDRLTALGWSHRDGRPRPRSLGGRRRTRAGFDPICLREVGARRGKYRTFARNSRDWQQLIAMCCVVDTMLVDQETVYAPRQGNDRLLLGLKGSLNEYELDLLRRRSLSARYEKLRENPARPAHCHGPGRLREGRRQAWEGSRSPCPGSPSFSSSTRWPNSAAPGGPCSGSSSMGWICQPGATTVTWSGVGQIMRPSTG</sequence>
<feature type="region of interest" description="Disordered" evidence="1">
    <location>
        <begin position="1"/>
        <end position="27"/>
    </location>
</feature>
<evidence type="ECO:0000313" key="3">
    <source>
        <dbReference type="Proteomes" id="UP000045285"/>
    </source>
</evidence>
<feature type="region of interest" description="Disordered" evidence="1">
    <location>
        <begin position="118"/>
        <end position="170"/>
    </location>
</feature>
<dbReference type="AlphaFoldDB" id="A0A090DEC4"/>
<protein>
    <submittedName>
        <fullName evidence="2">Putative DNA recombinase</fullName>
    </submittedName>
</protein>
<proteinExistence type="predicted"/>
<organism evidence="2 3">
    <name type="scientific">Mesorhizobium plurifarium</name>
    <dbReference type="NCBI Taxonomy" id="69974"/>
    <lineage>
        <taxon>Bacteria</taxon>
        <taxon>Pseudomonadati</taxon>
        <taxon>Pseudomonadota</taxon>
        <taxon>Alphaproteobacteria</taxon>
        <taxon>Hyphomicrobiales</taxon>
        <taxon>Phyllobacteriaceae</taxon>
        <taxon>Mesorhizobium</taxon>
    </lineage>
</organism>
<feature type="compositionally biased region" description="Basic and acidic residues" evidence="1">
    <location>
        <begin position="1"/>
        <end position="17"/>
    </location>
</feature>
<keyword evidence="3" id="KW-1185">Reference proteome</keyword>
<dbReference type="EMBL" id="CCMZ01000001">
    <property type="protein sequence ID" value="CDX11351.1"/>
    <property type="molecule type" value="Genomic_DNA"/>
</dbReference>
<reference evidence="3" key="1">
    <citation type="submission" date="2014-08" db="EMBL/GenBank/DDBJ databases">
        <authorList>
            <person name="Moulin L."/>
        </authorList>
    </citation>
    <scope>NUCLEOTIDE SEQUENCE [LARGE SCALE GENOMIC DNA]</scope>
</reference>
<accession>A0A090DEC4</accession>
<evidence type="ECO:0000313" key="2">
    <source>
        <dbReference type="EMBL" id="CDX11351.1"/>
    </source>
</evidence>
<name>A0A090DEC4_MESPL</name>